<dbReference type="GO" id="GO:0035371">
    <property type="term" value="C:microtubule plus-end"/>
    <property type="evidence" value="ECO:0007669"/>
    <property type="project" value="TreeGrafter"/>
</dbReference>
<evidence type="ECO:0000256" key="4">
    <source>
        <dbReference type="SAM" id="MobiDB-lite"/>
    </source>
</evidence>
<dbReference type="Proteomes" id="UP001159042">
    <property type="component" value="Unassembled WGS sequence"/>
</dbReference>
<feature type="coiled-coil region" evidence="3">
    <location>
        <begin position="1338"/>
        <end position="1379"/>
    </location>
</feature>
<dbReference type="GO" id="GO:0007059">
    <property type="term" value="P:chromosome segregation"/>
    <property type="evidence" value="ECO:0007669"/>
    <property type="project" value="TreeGrafter"/>
</dbReference>
<dbReference type="GO" id="GO:0005737">
    <property type="term" value="C:cytoplasm"/>
    <property type="evidence" value="ECO:0007669"/>
    <property type="project" value="UniProtKB-SubCell"/>
</dbReference>
<dbReference type="GO" id="GO:0097431">
    <property type="term" value="C:mitotic spindle pole"/>
    <property type="evidence" value="ECO:0007669"/>
    <property type="project" value="TreeGrafter"/>
</dbReference>
<feature type="coiled-coil region" evidence="3">
    <location>
        <begin position="23"/>
        <end position="132"/>
    </location>
</feature>
<protein>
    <recommendedName>
        <fullName evidence="5">Centrosomin N-terminal motif 1 domain-containing protein</fullName>
    </recommendedName>
</protein>
<feature type="coiled-coil region" evidence="3">
    <location>
        <begin position="1512"/>
        <end position="1546"/>
    </location>
</feature>
<dbReference type="GO" id="GO:0000132">
    <property type="term" value="P:establishment of mitotic spindle orientation"/>
    <property type="evidence" value="ECO:0007669"/>
    <property type="project" value="TreeGrafter"/>
</dbReference>
<name>A0AAV8VNX6_9CUCU</name>
<comment type="subcellular location">
    <subcellularLocation>
        <location evidence="1">Cytoplasm</location>
    </subcellularLocation>
</comment>
<feature type="coiled-coil region" evidence="3">
    <location>
        <begin position="546"/>
        <end position="620"/>
    </location>
</feature>
<dbReference type="PANTHER" id="PTHR46930:SF1">
    <property type="entry name" value="CDK5 REGULATORY SUBUNIT-ASSOCIATED PROTEIN 2"/>
    <property type="match status" value="1"/>
</dbReference>
<feature type="coiled-coil region" evidence="3">
    <location>
        <begin position="209"/>
        <end position="331"/>
    </location>
</feature>
<feature type="coiled-coil region" evidence="3">
    <location>
        <begin position="1040"/>
        <end position="1291"/>
    </location>
</feature>
<dbReference type="GO" id="GO:0090266">
    <property type="term" value="P:regulation of mitotic cell cycle spindle assembly checkpoint"/>
    <property type="evidence" value="ECO:0007669"/>
    <property type="project" value="TreeGrafter"/>
</dbReference>
<evidence type="ECO:0000256" key="1">
    <source>
        <dbReference type="ARBA" id="ARBA00004496"/>
    </source>
</evidence>
<evidence type="ECO:0000256" key="3">
    <source>
        <dbReference type="SAM" id="Coils"/>
    </source>
</evidence>
<dbReference type="Gene3D" id="1.10.287.1490">
    <property type="match status" value="1"/>
</dbReference>
<keyword evidence="2" id="KW-0963">Cytoplasm</keyword>
<accession>A0AAV8VNX6</accession>
<keyword evidence="7" id="KW-1185">Reference proteome</keyword>
<evidence type="ECO:0000313" key="6">
    <source>
        <dbReference type="EMBL" id="KAJ8915652.1"/>
    </source>
</evidence>
<evidence type="ECO:0000313" key="7">
    <source>
        <dbReference type="Proteomes" id="UP001159042"/>
    </source>
</evidence>
<sequence>MFSLFLDTMGLRSPGCPMRGRSVKEFEEQLTNLKKENFNLKLRIYFLEEKMGTNFTLDKDNVVKKNIELQVEIANLQKELQEKQELLYQAMKAMELDDEEHKKIVAMKEEELHQYQQELEDLRCQLQETRLDSDGLSVKSDTTGFYSSKGTNSGNFISELQEKIRVLETELQLEKENNASLQIILGQAETLKFRYETMQKEFQLKDEMIKSLGQEIEAANERILSCTDQIKDFENKLDSSHKENQVLQKKIQIENKKFEEVMAQLTDLKKKYAIAKSELDREQKRSERTKMMNEMKMSQLEEENEKQKIKIRDLQGKLEAALIEIKKNQNLAVSKSPVQKSNTPNTDDNSFSVSDPATPAGTPQKNALHVQINAPFRTPLSTSPLSPEKFNIQEFEQLLKGTGEQIRTDKILSQFQSLVGENSTLKQKIVKLKSEQIKACEIIKTMIESRNKANEEISHLKKHAEQLEHELESVVSKPTKDGGETPLQQRVSKMKITAANPSDEKSMEESQHEDIEIAEHYKALTVELEAKIEILVATLNEKDVQMQKIRQQYEEILTSLEDKENRIVDLEFELLAIQKDDGNSDKLLLEKGDSGSEKHSSFYRQEIEEKDKEIEKLSVELKKCTCYLQEIVNTELWEKNKEIEKLHKKQSNSSEILKLKKDLTEKELQLKLLKEKISELGLDVSFPIDEPFNTKDSQAVSSPTKNIHHIKTLQDQLNVCKEERNYFKEKSEELVMKNEAIEKLQTHNANLMLDIEKCEKLRQESNEICSILSGRLEELAVFLDSLLKQKSVLGFLGSHKNRKLREIIDNSLDLSRSFTMSMMINPDQSLAQLSNITTLLNGSVFNELTLDPVPQEEDEAQAVLSIVPSNITLTYQSHLYKQNKHSEPNNEQVITALRDQIVNLKSELQLRDNELNKLNTVNNKNVSDKTTGTDDEAYNKSCGGFRDVSKLFSTPNKCNTTSTTLKYQSDCQSESEAWSEPDRVISRARIGLNHTLPATLRQPKEDVSVSTEEESGASCTPTKRNWPEKRRGVVELHQIIYSLEDQLKQKTLELVNLQEEKNSINKKQVEDLETKLAETENNLIDAQKRRNQAENQIKNLRDIIENLTTVKRGLEECMLVKDKETQNKINQLEVDKEEIAKLAEDYKKELTKAKNEVKSAEDKLKRMQEETQQLEVNLRKEYEEFTIVKLKNAEEQFMKKLKEVEEKAENKLIHLKEEYSKDFIRKSEVEKKLQEVQKLVQELDEVKRIVKSYEETIDGYKEKESEIRNRMHEYQDKINTLRKDLDNTTLQYSEAVLEKTKLANEKTLFEQELSKFSMKESEMKQQFGEIQTELNKVNEGYQQQISVLQKQKSKLEVKISELESMNADLRNKLVKLQTGCGDFNITVPITGPKHIQQVVPFKRQYSDQNYSSEENVEERCGFGFNRILLRNRQPIDVERQEANSSPDLGIESDHGRFSSLETAANIPRPLLQTIELTESMSNLLDGENNQIESVTCESEHCCQKTLEIAHENSELKRKLLRMRRALEETANQLNLANQRKKQVEKTICKQIHKTSQVLRKAKANLDSGSESEVLNKM</sequence>
<dbReference type="GO" id="GO:0046600">
    <property type="term" value="P:negative regulation of centriole replication"/>
    <property type="evidence" value="ECO:0007669"/>
    <property type="project" value="TreeGrafter"/>
</dbReference>
<feature type="coiled-coil region" evidence="3">
    <location>
        <begin position="450"/>
        <end position="477"/>
    </location>
</feature>
<feature type="region of interest" description="Disordered" evidence="4">
    <location>
        <begin position="333"/>
        <end position="364"/>
    </location>
</feature>
<feature type="region of interest" description="Disordered" evidence="4">
    <location>
        <begin position="1002"/>
        <end position="1024"/>
    </location>
</feature>
<dbReference type="Pfam" id="PF07989">
    <property type="entry name" value="Cnn_1N"/>
    <property type="match status" value="1"/>
</dbReference>
<dbReference type="GO" id="GO:0000242">
    <property type="term" value="C:pericentriolar material"/>
    <property type="evidence" value="ECO:0007669"/>
    <property type="project" value="TreeGrafter"/>
</dbReference>
<feature type="domain" description="Centrosomin N-terminal motif 1" evidence="5">
    <location>
        <begin position="22"/>
        <end position="95"/>
    </location>
</feature>
<reference evidence="6 7" key="1">
    <citation type="journal article" date="2023" name="Insect Mol. Biol.">
        <title>Genome sequencing provides insights into the evolution of gene families encoding plant cell wall-degrading enzymes in longhorned beetles.</title>
        <authorList>
            <person name="Shin N.R."/>
            <person name="Okamura Y."/>
            <person name="Kirsch R."/>
            <person name="Pauchet Y."/>
        </authorList>
    </citation>
    <scope>NUCLEOTIDE SEQUENCE [LARGE SCALE GENOMIC DNA]</scope>
    <source>
        <strain evidence="6">EAD_L_NR</strain>
    </source>
</reference>
<dbReference type="PANTHER" id="PTHR46930">
    <property type="entry name" value="CDK5 REGULATORY SUBUNIT-ASSOCIATED PROTEIN 2"/>
    <property type="match status" value="1"/>
</dbReference>
<dbReference type="GO" id="GO:0007099">
    <property type="term" value="P:centriole replication"/>
    <property type="evidence" value="ECO:0007669"/>
    <property type="project" value="TreeGrafter"/>
</dbReference>
<dbReference type="GO" id="GO:0008017">
    <property type="term" value="F:microtubule binding"/>
    <property type="evidence" value="ECO:0007669"/>
    <property type="project" value="TreeGrafter"/>
</dbReference>
<dbReference type="InterPro" id="IPR012943">
    <property type="entry name" value="Cnn_1N"/>
</dbReference>
<evidence type="ECO:0000259" key="5">
    <source>
        <dbReference type="Pfam" id="PF07989"/>
    </source>
</evidence>
<proteinExistence type="predicted"/>
<dbReference type="GO" id="GO:0001578">
    <property type="term" value="P:microtubule bundle formation"/>
    <property type="evidence" value="ECO:0007669"/>
    <property type="project" value="TreeGrafter"/>
</dbReference>
<evidence type="ECO:0000256" key="2">
    <source>
        <dbReference type="ARBA" id="ARBA00022490"/>
    </source>
</evidence>
<organism evidence="6 7">
    <name type="scientific">Exocentrus adspersus</name>
    <dbReference type="NCBI Taxonomy" id="1586481"/>
    <lineage>
        <taxon>Eukaryota</taxon>
        <taxon>Metazoa</taxon>
        <taxon>Ecdysozoa</taxon>
        <taxon>Arthropoda</taxon>
        <taxon>Hexapoda</taxon>
        <taxon>Insecta</taxon>
        <taxon>Pterygota</taxon>
        <taxon>Neoptera</taxon>
        <taxon>Endopterygota</taxon>
        <taxon>Coleoptera</taxon>
        <taxon>Polyphaga</taxon>
        <taxon>Cucujiformia</taxon>
        <taxon>Chrysomeloidea</taxon>
        <taxon>Cerambycidae</taxon>
        <taxon>Lamiinae</taxon>
        <taxon>Acanthocinini</taxon>
        <taxon>Exocentrus</taxon>
    </lineage>
</organism>
<gene>
    <name evidence="6" type="ORF">NQ315_003436</name>
</gene>
<dbReference type="InterPro" id="IPR042791">
    <property type="entry name" value="CDK5RAP2"/>
</dbReference>
<comment type="caution">
    <text evidence="6">The sequence shown here is derived from an EMBL/GenBank/DDBJ whole genome shotgun (WGS) entry which is preliminary data.</text>
</comment>
<dbReference type="GO" id="GO:0043015">
    <property type="term" value="F:gamma-tubulin binding"/>
    <property type="evidence" value="ECO:0007669"/>
    <property type="project" value="TreeGrafter"/>
</dbReference>
<feature type="coiled-coil region" evidence="3">
    <location>
        <begin position="656"/>
        <end position="683"/>
    </location>
</feature>
<dbReference type="EMBL" id="JANEYG010000051">
    <property type="protein sequence ID" value="KAJ8915652.1"/>
    <property type="molecule type" value="Genomic_DNA"/>
</dbReference>
<keyword evidence="3" id="KW-0175">Coiled coil</keyword>